<keyword evidence="6 15" id="KW-0963">Cytoplasm</keyword>
<evidence type="ECO:0000256" key="9">
    <source>
        <dbReference type="ARBA" id="ARBA00022755"/>
    </source>
</evidence>
<accession>A0A2T2XFG5</accession>
<feature type="domain" description="PurM-like N-terminal" evidence="16">
    <location>
        <begin position="44"/>
        <end position="153"/>
    </location>
</feature>
<evidence type="ECO:0000256" key="5">
    <source>
        <dbReference type="ARBA" id="ARBA00020367"/>
    </source>
</evidence>
<name>A0A2T2XFG5_9FIRM</name>
<dbReference type="GO" id="GO:0004641">
    <property type="term" value="F:phosphoribosylformylglycinamidine cyclo-ligase activity"/>
    <property type="evidence" value="ECO:0007669"/>
    <property type="project" value="UniProtKB-UniRule"/>
</dbReference>
<evidence type="ECO:0000256" key="8">
    <source>
        <dbReference type="ARBA" id="ARBA00022741"/>
    </source>
</evidence>
<sequence>MTYRDAGVDIGRGAEAVRRIKPLAALTHRAEVTGEIGGFAGGFRWSQPGTLLAGADGVGSKLLVAQAVGRHDTIGVDLVAMNVNDIAASGGEPLFFLDYIAIGRLDPDRIEQIVSGVVRGCQESGCTLLGGETAEMPDIYSADGYDLAGFCVGQQSVSLPSPDPGDRIIGLASSGFHSNGYALLRHIVGMQHLDWQAHYPATGTQTLGEALLTPTVIYVKVLQELWKRNTLHGMAHITGGGIVENLPRTLVAGQGAVIDRSRWEVPPLVRWFQEMGKISDAEMFRTFNMGLGMMVVAPPQAVSEVLQVIREFSLNAWDVGEVVDTPGVVLA</sequence>
<comment type="caution">
    <text evidence="18">The sequence shown here is derived from an EMBL/GenBank/DDBJ whole genome shotgun (WGS) entry which is preliminary data.</text>
</comment>
<comment type="pathway">
    <text evidence="2 15">Purine metabolism; IMP biosynthesis via de novo pathway; 5-amino-1-(5-phospho-D-ribosyl)imidazole from N(2)-formyl-N(1)-(5-phospho-D-ribosyl)glycinamide: step 2/2.</text>
</comment>
<dbReference type="EMBL" id="PXYW01000025">
    <property type="protein sequence ID" value="PSR33196.1"/>
    <property type="molecule type" value="Genomic_DNA"/>
</dbReference>
<dbReference type="Gene3D" id="3.90.650.10">
    <property type="entry name" value="PurM-like C-terminal domain"/>
    <property type="match status" value="1"/>
</dbReference>
<keyword evidence="9 15" id="KW-0658">Purine biosynthesis</keyword>
<dbReference type="EC" id="6.3.3.1" evidence="4 15"/>
<evidence type="ECO:0000313" key="18">
    <source>
        <dbReference type="EMBL" id="PSR33196.1"/>
    </source>
</evidence>
<protein>
    <recommendedName>
        <fullName evidence="5 15">Phosphoribosylformylglycinamidine cyclo-ligase</fullName>
        <ecNumber evidence="4 15">6.3.3.1</ecNumber>
    </recommendedName>
    <alternativeName>
        <fullName evidence="12 15">AIR synthase</fullName>
    </alternativeName>
    <alternativeName>
        <fullName evidence="13 15">AIRS</fullName>
    </alternativeName>
    <alternativeName>
        <fullName evidence="11 15">Phosphoribosyl-aminoimidazole synthetase</fullName>
    </alternativeName>
</protein>
<comment type="subcellular location">
    <subcellularLocation>
        <location evidence="1 15">Cytoplasm</location>
    </subcellularLocation>
</comment>
<keyword evidence="8 15" id="KW-0547">Nucleotide-binding</keyword>
<dbReference type="PANTHER" id="PTHR10520:SF12">
    <property type="entry name" value="TRIFUNCTIONAL PURINE BIOSYNTHETIC PROTEIN ADENOSINE-3"/>
    <property type="match status" value="1"/>
</dbReference>
<dbReference type="GO" id="GO:0005524">
    <property type="term" value="F:ATP binding"/>
    <property type="evidence" value="ECO:0007669"/>
    <property type="project" value="UniProtKB-KW"/>
</dbReference>
<evidence type="ECO:0000256" key="7">
    <source>
        <dbReference type="ARBA" id="ARBA00022598"/>
    </source>
</evidence>
<dbReference type="FunFam" id="3.30.1330.10:FF:000001">
    <property type="entry name" value="Phosphoribosylformylglycinamidine cyclo-ligase"/>
    <property type="match status" value="1"/>
</dbReference>
<evidence type="ECO:0000259" key="16">
    <source>
        <dbReference type="Pfam" id="PF00586"/>
    </source>
</evidence>
<comment type="similarity">
    <text evidence="3 15">Belongs to the AIR synthase family.</text>
</comment>
<dbReference type="Gene3D" id="3.30.1330.10">
    <property type="entry name" value="PurM-like, N-terminal domain"/>
    <property type="match status" value="1"/>
</dbReference>
<dbReference type="Pfam" id="PF02769">
    <property type="entry name" value="AIRS_C"/>
    <property type="match status" value="1"/>
</dbReference>
<dbReference type="PANTHER" id="PTHR10520">
    <property type="entry name" value="TRIFUNCTIONAL PURINE BIOSYNTHETIC PROTEIN ADENOSINE-3-RELATED"/>
    <property type="match status" value="1"/>
</dbReference>
<evidence type="ECO:0000256" key="10">
    <source>
        <dbReference type="ARBA" id="ARBA00022840"/>
    </source>
</evidence>
<dbReference type="NCBIfam" id="TIGR00878">
    <property type="entry name" value="purM"/>
    <property type="match status" value="1"/>
</dbReference>
<reference evidence="18 19" key="1">
    <citation type="journal article" date="2014" name="BMC Genomics">
        <title>Comparison of environmental and isolate Sulfobacillus genomes reveals diverse carbon, sulfur, nitrogen, and hydrogen metabolisms.</title>
        <authorList>
            <person name="Justice N.B."/>
            <person name="Norman A."/>
            <person name="Brown C.T."/>
            <person name="Singh A."/>
            <person name="Thomas B.C."/>
            <person name="Banfield J.F."/>
        </authorList>
    </citation>
    <scope>NUCLEOTIDE SEQUENCE [LARGE SCALE GENOMIC DNA]</scope>
    <source>
        <strain evidence="18">AMDSBA4</strain>
    </source>
</reference>
<evidence type="ECO:0000256" key="3">
    <source>
        <dbReference type="ARBA" id="ARBA00010280"/>
    </source>
</evidence>
<evidence type="ECO:0000256" key="2">
    <source>
        <dbReference type="ARBA" id="ARBA00004686"/>
    </source>
</evidence>
<dbReference type="FunFam" id="3.90.650.10:FF:000011">
    <property type="entry name" value="Phosphoribosylformylglycinamidine cyclo-ligase"/>
    <property type="match status" value="1"/>
</dbReference>
<dbReference type="SUPFAM" id="SSF55326">
    <property type="entry name" value="PurM N-terminal domain-like"/>
    <property type="match status" value="1"/>
</dbReference>
<gene>
    <name evidence="15" type="primary">purM</name>
    <name evidence="18" type="ORF">C7B46_10925</name>
</gene>
<evidence type="ECO:0000256" key="1">
    <source>
        <dbReference type="ARBA" id="ARBA00004496"/>
    </source>
</evidence>
<evidence type="ECO:0000256" key="6">
    <source>
        <dbReference type="ARBA" id="ARBA00022490"/>
    </source>
</evidence>
<keyword evidence="10 15" id="KW-0067">ATP-binding</keyword>
<evidence type="ECO:0000256" key="11">
    <source>
        <dbReference type="ARBA" id="ARBA00031908"/>
    </source>
</evidence>
<dbReference type="SUPFAM" id="SSF56042">
    <property type="entry name" value="PurM C-terminal domain-like"/>
    <property type="match status" value="1"/>
</dbReference>
<dbReference type="GO" id="GO:0046084">
    <property type="term" value="P:adenine biosynthetic process"/>
    <property type="evidence" value="ECO:0007669"/>
    <property type="project" value="TreeGrafter"/>
</dbReference>
<dbReference type="Proteomes" id="UP000242972">
    <property type="component" value="Unassembled WGS sequence"/>
</dbReference>
<feature type="domain" description="PurM-like C-terminal" evidence="17">
    <location>
        <begin position="164"/>
        <end position="329"/>
    </location>
</feature>
<dbReference type="AlphaFoldDB" id="A0A2T2XFG5"/>
<dbReference type="CDD" id="cd02196">
    <property type="entry name" value="PurM"/>
    <property type="match status" value="1"/>
</dbReference>
<dbReference type="HAMAP" id="MF_00741">
    <property type="entry name" value="AIRS"/>
    <property type="match status" value="1"/>
</dbReference>
<evidence type="ECO:0000259" key="17">
    <source>
        <dbReference type="Pfam" id="PF02769"/>
    </source>
</evidence>
<evidence type="ECO:0000256" key="4">
    <source>
        <dbReference type="ARBA" id="ARBA00013047"/>
    </source>
</evidence>
<dbReference type="InterPro" id="IPR036921">
    <property type="entry name" value="PurM-like_N_sf"/>
</dbReference>
<dbReference type="InterPro" id="IPR010918">
    <property type="entry name" value="PurM-like_C_dom"/>
</dbReference>
<evidence type="ECO:0000313" key="19">
    <source>
        <dbReference type="Proteomes" id="UP000242972"/>
    </source>
</evidence>
<evidence type="ECO:0000256" key="15">
    <source>
        <dbReference type="HAMAP-Rule" id="MF_00741"/>
    </source>
</evidence>
<dbReference type="GO" id="GO:0005829">
    <property type="term" value="C:cytosol"/>
    <property type="evidence" value="ECO:0007669"/>
    <property type="project" value="TreeGrafter"/>
</dbReference>
<evidence type="ECO:0000256" key="12">
    <source>
        <dbReference type="ARBA" id="ARBA00032931"/>
    </source>
</evidence>
<organism evidence="18 19">
    <name type="scientific">Sulfobacillus benefaciens</name>
    <dbReference type="NCBI Taxonomy" id="453960"/>
    <lineage>
        <taxon>Bacteria</taxon>
        <taxon>Bacillati</taxon>
        <taxon>Bacillota</taxon>
        <taxon>Clostridia</taxon>
        <taxon>Eubacteriales</taxon>
        <taxon>Clostridiales Family XVII. Incertae Sedis</taxon>
        <taxon>Sulfobacillus</taxon>
    </lineage>
</organism>
<comment type="catalytic activity">
    <reaction evidence="14 15">
        <text>2-formamido-N(1)-(5-O-phospho-beta-D-ribosyl)acetamidine + ATP = 5-amino-1-(5-phospho-beta-D-ribosyl)imidazole + ADP + phosphate + H(+)</text>
        <dbReference type="Rhea" id="RHEA:23032"/>
        <dbReference type="ChEBI" id="CHEBI:15378"/>
        <dbReference type="ChEBI" id="CHEBI:30616"/>
        <dbReference type="ChEBI" id="CHEBI:43474"/>
        <dbReference type="ChEBI" id="CHEBI:137981"/>
        <dbReference type="ChEBI" id="CHEBI:147287"/>
        <dbReference type="ChEBI" id="CHEBI:456216"/>
        <dbReference type="EC" id="6.3.3.1"/>
    </reaction>
</comment>
<dbReference type="InterPro" id="IPR004733">
    <property type="entry name" value="PurM_cligase"/>
</dbReference>
<dbReference type="GO" id="GO:0004637">
    <property type="term" value="F:phosphoribosylamine-glycine ligase activity"/>
    <property type="evidence" value="ECO:0007669"/>
    <property type="project" value="TreeGrafter"/>
</dbReference>
<keyword evidence="7 15" id="KW-0436">Ligase</keyword>
<evidence type="ECO:0000256" key="13">
    <source>
        <dbReference type="ARBA" id="ARBA00033093"/>
    </source>
</evidence>
<dbReference type="InterPro" id="IPR016188">
    <property type="entry name" value="PurM-like_N"/>
</dbReference>
<dbReference type="Pfam" id="PF00586">
    <property type="entry name" value="AIRS"/>
    <property type="match status" value="1"/>
</dbReference>
<evidence type="ECO:0000256" key="14">
    <source>
        <dbReference type="ARBA" id="ARBA00049057"/>
    </source>
</evidence>
<dbReference type="GO" id="GO:0006189">
    <property type="term" value="P:'de novo' IMP biosynthetic process"/>
    <property type="evidence" value="ECO:0007669"/>
    <property type="project" value="UniProtKB-UniRule"/>
</dbReference>
<dbReference type="InterPro" id="IPR036676">
    <property type="entry name" value="PurM-like_C_sf"/>
</dbReference>
<proteinExistence type="inferred from homology"/>
<dbReference type="UniPathway" id="UPA00074">
    <property type="reaction ID" value="UER00129"/>
</dbReference>